<evidence type="ECO:0008006" key="4">
    <source>
        <dbReference type="Google" id="ProtNLM"/>
    </source>
</evidence>
<evidence type="ECO:0000313" key="2">
    <source>
        <dbReference type="EMBL" id="KZV94235.1"/>
    </source>
</evidence>
<dbReference type="EMBL" id="KV425976">
    <property type="protein sequence ID" value="KZV94235.1"/>
    <property type="molecule type" value="Genomic_DNA"/>
</dbReference>
<name>A0A165J2I1_EXIGL</name>
<feature type="compositionally biased region" description="Polar residues" evidence="1">
    <location>
        <begin position="1012"/>
        <end position="1021"/>
    </location>
</feature>
<organism evidence="2 3">
    <name type="scientific">Exidia glandulosa HHB12029</name>
    <dbReference type="NCBI Taxonomy" id="1314781"/>
    <lineage>
        <taxon>Eukaryota</taxon>
        <taxon>Fungi</taxon>
        <taxon>Dikarya</taxon>
        <taxon>Basidiomycota</taxon>
        <taxon>Agaricomycotina</taxon>
        <taxon>Agaricomycetes</taxon>
        <taxon>Auriculariales</taxon>
        <taxon>Exidiaceae</taxon>
        <taxon>Exidia</taxon>
    </lineage>
</organism>
<dbReference type="InParanoid" id="A0A165J2I1"/>
<feature type="region of interest" description="Disordered" evidence="1">
    <location>
        <begin position="1099"/>
        <end position="1142"/>
    </location>
</feature>
<evidence type="ECO:0000256" key="1">
    <source>
        <dbReference type="SAM" id="MobiDB-lite"/>
    </source>
</evidence>
<sequence length="1142" mass="122960">MSLLHSSTLAPNGPHNLAAVRFSSAVRVNKIRISNADAVVLDVFLNCQQVPSPHEPKPKATNALVPTRIVHPGDDPRDYYVNMSPNYTTKLMIVKGDFHSLQLAVYGTVYTPSTPPTSYAPRVHTAPSTSKLPLALDPARADDPLALGTSLLHMTSEPPGLALVAKFALCHDLHEELNGPDAPQLYTDMKECLESLDLGFDWIRNAAETTRRPISEQVADDALKGFAERVQDSLYDKDEDQAQVLSQLLYNTACQSSPVAELFTSMWDAATFAEIFATAPSKALLKNLYMAAASRDVARFLRTGLDETFFKSVDKDQALAGLIFDLNARIEGWELFTDDMNPDPTVLVAWVDHMISHEASLGIFLLCIFSTPSLIDTFTNLPSTPIAALGFEDLHTLGRAFLGVGGVLAALAWADAADESGPGGHTLAVLRLLLANDEYGALTRKTLMVPRLFGMVDALIRSDDDLSRTRMDAEAVILALLAHKDSALHPHVWNRAVESDAPPLFGLHGREREIERVADLVYDGLPAALRVVVDAKVGEDERTLLLFALEIVKDAVRQDGVHDVRRTAWKEDLHGLEFALVEIVESSARALVSLTSSFDALSTTSPSTAALALLDTAASALDILPDLLGLDSLPAHATRVLVRALISLVSSTRTLQSMYAKLRNAAHETMGAAYTLVGLFSHAPGAGKSVIRALAESTVPESALDDPVSRMQAVADLLDAFLPDGGDDDNDGGWIRDVVVPVLPELRELVGVLAPERKASVLLRLIDLDRDGVCVADWLVGEELRVLERAAALLDADEHHHDDAWEVDPRMVLVRAQVGLAFDWIARLAEGGAMVQWDEAALARSMVVLVDADLVRTDGPVVRAARALQPTTFELQLATSLVLLGDGEQGLRRAAQLLAADSEGEPDPPLLAKLSLRAGCALYGLVQPGGGDGIQLDEETASAVRSLLKWMLERHNDFEPFVLLGISEQDFTALGTAFEDLHSQMRFSTDSVTASVGPDLLAPVRLAPSQLSAALSGSPGTTVAPRAPTPSTPPRASRNTAAALLEFATVSPPASLLRSPQVTGLTKTYQKNDFRQLRSVPAGRINTSRLPSLHVDDFENASQSSAPSPTIPSPQHSIAQAPPPGLQFGGHLPFYSGSQPQF</sequence>
<protein>
    <recommendedName>
        <fullName evidence="4">Virilizer N-terminal domain-containing protein</fullName>
    </recommendedName>
</protein>
<dbReference type="STRING" id="1314781.A0A165J2I1"/>
<gene>
    <name evidence="2" type="ORF">EXIGLDRAFT_835113</name>
</gene>
<dbReference type="Proteomes" id="UP000077266">
    <property type="component" value="Unassembled WGS sequence"/>
</dbReference>
<feature type="region of interest" description="Disordered" evidence="1">
    <location>
        <begin position="1012"/>
        <end position="1037"/>
    </location>
</feature>
<dbReference type="AlphaFoldDB" id="A0A165J2I1"/>
<dbReference type="OrthoDB" id="2011702at2759"/>
<reference evidence="2 3" key="1">
    <citation type="journal article" date="2016" name="Mol. Biol. Evol.">
        <title>Comparative Genomics of Early-Diverging Mushroom-Forming Fungi Provides Insights into the Origins of Lignocellulose Decay Capabilities.</title>
        <authorList>
            <person name="Nagy L.G."/>
            <person name="Riley R."/>
            <person name="Tritt A."/>
            <person name="Adam C."/>
            <person name="Daum C."/>
            <person name="Floudas D."/>
            <person name="Sun H."/>
            <person name="Yadav J.S."/>
            <person name="Pangilinan J."/>
            <person name="Larsson K.H."/>
            <person name="Matsuura K."/>
            <person name="Barry K."/>
            <person name="Labutti K."/>
            <person name="Kuo R."/>
            <person name="Ohm R.A."/>
            <person name="Bhattacharya S.S."/>
            <person name="Shirouzu T."/>
            <person name="Yoshinaga Y."/>
            <person name="Martin F.M."/>
            <person name="Grigoriev I.V."/>
            <person name="Hibbett D.S."/>
        </authorList>
    </citation>
    <scope>NUCLEOTIDE SEQUENCE [LARGE SCALE GENOMIC DNA]</scope>
    <source>
        <strain evidence="2 3">HHB12029</strain>
    </source>
</reference>
<feature type="compositionally biased region" description="Polar residues" evidence="1">
    <location>
        <begin position="1100"/>
        <end position="1118"/>
    </location>
</feature>
<proteinExistence type="predicted"/>
<evidence type="ECO:0000313" key="3">
    <source>
        <dbReference type="Proteomes" id="UP000077266"/>
    </source>
</evidence>
<accession>A0A165J2I1</accession>
<keyword evidence="3" id="KW-1185">Reference proteome</keyword>